<keyword evidence="2" id="KW-1185">Reference proteome</keyword>
<dbReference type="AlphaFoldDB" id="A0A8J8TA69"/>
<evidence type="ECO:0000313" key="2">
    <source>
        <dbReference type="Proteomes" id="UP000785679"/>
    </source>
</evidence>
<dbReference type="Proteomes" id="UP000785679">
    <property type="component" value="Unassembled WGS sequence"/>
</dbReference>
<reference evidence="1" key="1">
    <citation type="submission" date="2019-06" db="EMBL/GenBank/DDBJ databases">
        <authorList>
            <person name="Zheng W."/>
        </authorList>
    </citation>
    <scope>NUCLEOTIDE SEQUENCE</scope>
    <source>
        <strain evidence="1">QDHG01</strain>
    </source>
</reference>
<sequence>MEKLISGRIAILFTQEGPKVFLQLIDGDASTPVTLDASSVEYADVVQSQIMHSDVNQIVIGVTSASIPLRIF</sequence>
<evidence type="ECO:0000313" key="1">
    <source>
        <dbReference type="EMBL" id="TNV87111.1"/>
    </source>
</evidence>
<gene>
    <name evidence="1" type="ORF">FGO68_gene13714</name>
</gene>
<comment type="caution">
    <text evidence="1">The sequence shown here is derived from an EMBL/GenBank/DDBJ whole genome shotgun (WGS) entry which is preliminary data.</text>
</comment>
<organism evidence="1 2">
    <name type="scientific">Halteria grandinella</name>
    <dbReference type="NCBI Taxonomy" id="5974"/>
    <lineage>
        <taxon>Eukaryota</taxon>
        <taxon>Sar</taxon>
        <taxon>Alveolata</taxon>
        <taxon>Ciliophora</taxon>
        <taxon>Intramacronucleata</taxon>
        <taxon>Spirotrichea</taxon>
        <taxon>Stichotrichia</taxon>
        <taxon>Sporadotrichida</taxon>
        <taxon>Halteriidae</taxon>
        <taxon>Halteria</taxon>
    </lineage>
</organism>
<protein>
    <submittedName>
        <fullName evidence="1">Uncharacterized protein</fullName>
    </submittedName>
</protein>
<proteinExistence type="predicted"/>
<name>A0A8J8TA69_HALGN</name>
<accession>A0A8J8TA69</accession>
<dbReference type="EMBL" id="RRYP01000621">
    <property type="protein sequence ID" value="TNV87111.1"/>
    <property type="molecule type" value="Genomic_DNA"/>
</dbReference>